<keyword evidence="7" id="KW-0325">Glycoprotein</keyword>
<comment type="similarity">
    <text evidence="2">Belongs to the prenylcysteine oxidase family.</text>
</comment>
<dbReference type="Proteomes" id="UP000646827">
    <property type="component" value="Unassembled WGS sequence"/>
</dbReference>
<feature type="domain" description="Prenylcysteine lyase" evidence="8">
    <location>
        <begin position="134"/>
        <end position="498"/>
    </location>
</feature>
<evidence type="ECO:0000256" key="4">
    <source>
        <dbReference type="ARBA" id="ARBA00022729"/>
    </source>
</evidence>
<sequence length="510" mass="57585">AGQVQQTVLQAPPREKRVAIIGGGAAGTSAAYWLNNAFPKDNKNHNIQVSTTIYEQNNYLGGRSTVVPIKDDPSLGLIELGASIYIENNYNMMNATKKFNLERKRMVDDDNIKKKENNKNKKGLGIWDGKDFLFEETGNDYWDTAKILWRYGYSAIKFKNHLKAIIDRFSEGVYNYNDFDPAFRNMGEALSSFGLEGLVNKTAADYLEKLHGFSKKFVREIIQTASRANYGQDVDSLHAFGALVSMAASGSWSTKGGNCQIFEEFAKRSGASIKLETSVLEIQNITVLDESGRLVNRYLVLTEDSMELYDAVLVAAPLHSLDVELPFTTVLPAQREYHTVHVTMIAGIPDPSYFNRTEDTVPTMIVTTGAPLTENFHGSEQPFTTFAIHKHLNDTGESIVKMFSSKPMSDKLLDQLFHNRSWTLRKKWQAFPKLYPVVSSEKEEGWPSMILDGFNKEEEENGILYINAFESCISTMETELVASKNAVRFLREQWCEDTYCVPFYDGWGKE</sequence>
<dbReference type="Pfam" id="PF07156">
    <property type="entry name" value="Prenylcys_lyase"/>
    <property type="match status" value="1"/>
</dbReference>
<dbReference type="SUPFAM" id="SSF51905">
    <property type="entry name" value="FAD/NAD(P)-binding domain"/>
    <property type="match status" value="1"/>
</dbReference>
<evidence type="ECO:0000259" key="8">
    <source>
        <dbReference type="Pfam" id="PF07156"/>
    </source>
</evidence>
<dbReference type="OrthoDB" id="437369at2759"/>
<accession>A0A8H7VE47</accession>
<protein>
    <recommendedName>
        <fullName evidence="8">Prenylcysteine lyase domain-containing protein</fullName>
    </recommendedName>
</protein>
<evidence type="ECO:0000256" key="1">
    <source>
        <dbReference type="ARBA" id="ARBA00001974"/>
    </source>
</evidence>
<dbReference type="Pfam" id="PF13450">
    <property type="entry name" value="NAD_binding_8"/>
    <property type="match status" value="1"/>
</dbReference>
<dbReference type="PANTHER" id="PTHR15944:SF0">
    <property type="entry name" value="PRENYLCYSTEINE LYASE DOMAIN-CONTAINING PROTEIN"/>
    <property type="match status" value="1"/>
</dbReference>
<proteinExistence type="inferred from homology"/>
<evidence type="ECO:0000256" key="2">
    <source>
        <dbReference type="ARBA" id="ARBA00009967"/>
    </source>
</evidence>
<keyword evidence="4" id="KW-0732">Signal</keyword>
<reference evidence="9 10" key="1">
    <citation type="submission" date="2020-12" db="EMBL/GenBank/DDBJ databases">
        <title>Metabolic potential, ecology and presence of endohyphal bacteria is reflected in genomic diversity of Mucoromycotina.</title>
        <authorList>
            <person name="Muszewska A."/>
            <person name="Okrasinska A."/>
            <person name="Steczkiewicz K."/>
            <person name="Drgas O."/>
            <person name="Orlowska M."/>
            <person name="Perlinska-Lenart U."/>
            <person name="Aleksandrzak-Piekarczyk T."/>
            <person name="Szatraj K."/>
            <person name="Zielenkiewicz U."/>
            <person name="Pilsyk S."/>
            <person name="Malc E."/>
            <person name="Mieczkowski P."/>
            <person name="Kruszewska J.S."/>
            <person name="Biernat P."/>
            <person name="Pawlowska J."/>
        </authorList>
    </citation>
    <scope>NUCLEOTIDE SEQUENCE [LARGE SCALE GENOMIC DNA]</scope>
    <source>
        <strain evidence="9 10">CBS 142.35</strain>
    </source>
</reference>
<dbReference type="InterPro" id="IPR010795">
    <property type="entry name" value="Prenylcys_lyase"/>
</dbReference>
<evidence type="ECO:0000313" key="9">
    <source>
        <dbReference type="EMBL" id="KAG2217085.1"/>
    </source>
</evidence>
<dbReference type="Gene3D" id="3.50.50.60">
    <property type="entry name" value="FAD/NAD(P)-binding domain"/>
    <property type="match status" value="1"/>
</dbReference>
<evidence type="ECO:0000256" key="7">
    <source>
        <dbReference type="ARBA" id="ARBA00023180"/>
    </source>
</evidence>
<dbReference type="GO" id="GO:0001735">
    <property type="term" value="F:prenylcysteine oxidase activity"/>
    <property type="evidence" value="ECO:0007669"/>
    <property type="project" value="InterPro"/>
</dbReference>
<organism evidence="9 10">
    <name type="scientific">Circinella minor</name>
    <dbReference type="NCBI Taxonomy" id="1195481"/>
    <lineage>
        <taxon>Eukaryota</taxon>
        <taxon>Fungi</taxon>
        <taxon>Fungi incertae sedis</taxon>
        <taxon>Mucoromycota</taxon>
        <taxon>Mucoromycotina</taxon>
        <taxon>Mucoromycetes</taxon>
        <taxon>Mucorales</taxon>
        <taxon>Lichtheimiaceae</taxon>
        <taxon>Circinella</taxon>
    </lineage>
</organism>
<comment type="caution">
    <text evidence="9">The sequence shown here is derived from an EMBL/GenBank/DDBJ whole genome shotgun (WGS) entry which is preliminary data.</text>
</comment>
<keyword evidence="10" id="KW-1185">Reference proteome</keyword>
<evidence type="ECO:0000256" key="6">
    <source>
        <dbReference type="ARBA" id="ARBA00023002"/>
    </source>
</evidence>
<evidence type="ECO:0000256" key="3">
    <source>
        <dbReference type="ARBA" id="ARBA00022630"/>
    </source>
</evidence>
<keyword evidence="5" id="KW-0274">FAD</keyword>
<dbReference type="GO" id="GO:0030328">
    <property type="term" value="P:prenylcysteine catabolic process"/>
    <property type="evidence" value="ECO:0007669"/>
    <property type="project" value="InterPro"/>
</dbReference>
<name>A0A8H7VE47_9FUNG</name>
<keyword evidence="3" id="KW-0285">Flavoprotein</keyword>
<comment type="cofactor">
    <cofactor evidence="1">
        <name>FAD</name>
        <dbReference type="ChEBI" id="CHEBI:57692"/>
    </cofactor>
</comment>
<feature type="non-terminal residue" evidence="9">
    <location>
        <position position="1"/>
    </location>
</feature>
<dbReference type="PANTHER" id="PTHR15944">
    <property type="entry name" value="FARNESYLCYSTEINE LYASE"/>
    <property type="match status" value="1"/>
</dbReference>
<dbReference type="EMBL" id="JAEPRB010000329">
    <property type="protein sequence ID" value="KAG2217085.1"/>
    <property type="molecule type" value="Genomic_DNA"/>
</dbReference>
<dbReference type="InterPro" id="IPR017046">
    <property type="entry name" value="Prenylcysteine_Oxase1"/>
</dbReference>
<evidence type="ECO:0000256" key="5">
    <source>
        <dbReference type="ARBA" id="ARBA00022827"/>
    </source>
</evidence>
<evidence type="ECO:0000313" key="10">
    <source>
        <dbReference type="Proteomes" id="UP000646827"/>
    </source>
</evidence>
<dbReference type="AlphaFoldDB" id="A0A8H7VE47"/>
<gene>
    <name evidence="9" type="ORF">INT45_004074</name>
</gene>
<dbReference type="GO" id="GO:0030327">
    <property type="term" value="P:prenylated protein catabolic process"/>
    <property type="evidence" value="ECO:0007669"/>
    <property type="project" value="TreeGrafter"/>
</dbReference>
<keyword evidence="6" id="KW-0560">Oxidoreductase</keyword>
<dbReference type="InterPro" id="IPR036188">
    <property type="entry name" value="FAD/NAD-bd_sf"/>
</dbReference>